<organism evidence="2 3">
    <name type="scientific">Karstenula rhodostoma CBS 690.94</name>
    <dbReference type="NCBI Taxonomy" id="1392251"/>
    <lineage>
        <taxon>Eukaryota</taxon>
        <taxon>Fungi</taxon>
        <taxon>Dikarya</taxon>
        <taxon>Ascomycota</taxon>
        <taxon>Pezizomycotina</taxon>
        <taxon>Dothideomycetes</taxon>
        <taxon>Pleosporomycetidae</taxon>
        <taxon>Pleosporales</taxon>
        <taxon>Massarineae</taxon>
        <taxon>Didymosphaeriaceae</taxon>
        <taxon>Karstenula</taxon>
    </lineage>
</organism>
<reference evidence="2" key="1">
    <citation type="journal article" date="2020" name="Stud. Mycol.">
        <title>101 Dothideomycetes genomes: a test case for predicting lifestyles and emergence of pathogens.</title>
        <authorList>
            <person name="Haridas S."/>
            <person name="Albert R."/>
            <person name="Binder M."/>
            <person name="Bloem J."/>
            <person name="Labutti K."/>
            <person name="Salamov A."/>
            <person name="Andreopoulos B."/>
            <person name="Baker S."/>
            <person name="Barry K."/>
            <person name="Bills G."/>
            <person name="Bluhm B."/>
            <person name="Cannon C."/>
            <person name="Castanera R."/>
            <person name="Culley D."/>
            <person name="Daum C."/>
            <person name="Ezra D."/>
            <person name="Gonzalez J."/>
            <person name="Henrissat B."/>
            <person name="Kuo A."/>
            <person name="Liang C."/>
            <person name="Lipzen A."/>
            <person name="Lutzoni F."/>
            <person name="Magnuson J."/>
            <person name="Mondo S."/>
            <person name="Nolan M."/>
            <person name="Ohm R."/>
            <person name="Pangilinan J."/>
            <person name="Park H.-J."/>
            <person name="Ramirez L."/>
            <person name="Alfaro M."/>
            <person name="Sun H."/>
            <person name="Tritt A."/>
            <person name="Yoshinaga Y."/>
            <person name="Zwiers L.-H."/>
            <person name="Turgeon B."/>
            <person name="Goodwin S."/>
            <person name="Spatafora J."/>
            <person name="Crous P."/>
            <person name="Grigoriev I."/>
        </authorList>
    </citation>
    <scope>NUCLEOTIDE SEQUENCE</scope>
    <source>
        <strain evidence="2">CBS 690.94</strain>
    </source>
</reference>
<evidence type="ECO:0000256" key="1">
    <source>
        <dbReference type="SAM" id="MobiDB-lite"/>
    </source>
</evidence>
<comment type="caution">
    <text evidence="2">The sequence shown here is derived from an EMBL/GenBank/DDBJ whole genome shotgun (WGS) entry which is preliminary data.</text>
</comment>
<keyword evidence="3" id="KW-1185">Reference proteome</keyword>
<dbReference type="OrthoDB" id="20872at2759"/>
<gene>
    <name evidence="2" type="ORF">P171DRAFT_492005</name>
</gene>
<dbReference type="Proteomes" id="UP000799764">
    <property type="component" value="Unassembled WGS sequence"/>
</dbReference>
<accession>A0A9P4U655</accession>
<evidence type="ECO:0000313" key="3">
    <source>
        <dbReference type="Proteomes" id="UP000799764"/>
    </source>
</evidence>
<evidence type="ECO:0000313" key="2">
    <source>
        <dbReference type="EMBL" id="KAF2437662.1"/>
    </source>
</evidence>
<dbReference type="AlphaFoldDB" id="A0A9P4U655"/>
<dbReference type="EMBL" id="MU001515">
    <property type="protein sequence ID" value="KAF2437662.1"/>
    <property type="molecule type" value="Genomic_DNA"/>
</dbReference>
<proteinExistence type="predicted"/>
<feature type="region of interest" description="Disordered" evidence="1">
    <location>
        <begin position="1"/>
        <end position="39"/>
    </location>
</feature>
<name>A0A9P4U655_9PLEO</name>
<sequence>MPLFPLHSLTPDSVAPLPTKQSPCRNTRQSSPVLLGTRPFESGARRSTWRIPILPLAHINQTQWDTQRELDQKEKKIKPRQALVCGHKQAFNDVEADARINNAD</sequence>
<protein>
    <submittedName>
        <fullName evidence="2">Uncharacterized protein</fullName>
    </submittedName>
</protein>
<feature type="compositionally biased region" description="Polar residues" evidence="1">
    <location>
        <begin position="19"/>
        <end position="32"/>
    </location>
</feature>